<dbReference type="GO" id="GO:0001147">
    <property type="term" value="F:transcription termination site sequence-specific DNA binding"/>
    <property type="evidence" value="ECO:0007669"/>
    <property type="project" value="TreeGrafter"/>
</dbReference>
<dbReference type="CDD" id="cd18808">
    <property type="entry name" value="SF1_C_Upf1"/>
    <property type="match status" value="1"/>
</dbReference>
<proteinExistence type="predicted"/>
<dbReference type="Pfam" id="PF00498">
    <property type="entry name" value="FHA"/>
    <property type="match status" value="1"/>
</dbReference>
<dbReference type="GO" id="GO:0004386">
    <property type="term" value="F:helicase activity"/>
    <property type="evidence" value="ECO:0007669"/>
    <property type="project" value="InterPro"/>
</dbReference>
<keyword evidence="5" id="KW-1185">Reference proteome</keyword>
<protein>
    <recommendedName>
        <fullName evidence="3">FHA domain-containing protein</fullName>
    </recommendedName>
</protein>
<accession>A0A165A5F8</accession>
<dbReference type="STRING" id="35525.A0A165A5F8"/>
<feature type="domain" description="FHA" evidence="3">
    <location>
        <begin position="28"/>
        <end position="79"/>
    </location>
</feature>
<dbReference type="SUPFAM" id="SSF52540">
    <property type="entry name" value="P-loop containing nucleoside triphosphate hydrolases"/>
    <property type="match status" value="1"/>
</dbReference>
<dbReference type="InterPro" id="IPR027417">
    <property type="entry name" value="P-loop_NTPase"/>
</dbReference>
<dbReference type="InterPro" id="IPR041679">
    <property type="entry name" value="DNA2/NAM7-like_C"/>
</dbReference>
<feature type="compositionally biased region" description="Acidic residues" evidence="2">
    <location>
        <begin position="497"/>
        <end position="509"/>
    </location>
</feature>
<dbReference type="InterPro" id="IPR008984">
    <property type="entry name" value="SMAD_FHA_dom_sf"/>
</dbReference>
<dbReference type="InterPro" id="IPR000253">
    <property type="entry name" value="FHA_dom"/>
</dbReference>
<feature type="coiled-coil region" evidence="1">
    <location>
        <begin position="587"/>
        <end position="621"/>
    </location>
</feature>
<organism evidence="4 5">
    <name type="scientific">Daphnia magna</name>
    <dbReference type="NCBI Taxonomy" id="35525"/>
    <lineage>
        <taxon>Eukaryota</taxon>
        <taxon>Metazoa</taxon>
        <taxon>Ecdysozoa</taxon>
        <taxon>Arthropoda</taxon>
        <taxon>Crustacea</taxon>
        <taxon>Branchiopoda</taxon>
        <taxon>Diplostraca</taxon>
        <taxon>Cladocera</taxon>
        <taxon>Anomopoda</taxon>
        <taxon>Daphniidae</taxon>
        <taxon>Daphnia</taxon>
    </lineage>
</organism>
<dbReference type="Pfam" id="PF13087">
    <property type="entry name" value="AAA_12"/>
    <property type="match status" value="1"/>
</dbReference>
<feature type="region of interest" description="Disordered" evidence="2">
    <location>
        <begin position="467"/>
        <end position="510"/>
    </location>
</feature>
<feature type="region of interest" description="Disordered" evidence="2">
    <location>
        <begin position="136"/>
        <end position="158"/>
    </location>
</feature>
<dbReference type="Gene3D" id="2.60.200.20">
    <property type="match status" value="1"/>
</dbReference>
<gene>
    <name evidence="4" type="ORF">APZ42_016757</name>
</gene>
<dbReference type="OrthoDB" id="2285229at2759"/>
<dbReference type="Proteomes" id="UP000076858">
    <property type="component" value="Unassembled WGS sequence"/>
</dbReference>
<dbReference type="InterPro" id="IPR041677">
    <property type="entry name" value="DNA2/NAM7_AAA_11"/>
</dbReference>
<dbReference type="InterPro" id="IPR047187">
    <property type="entry name" value="SF1_C_Upf1"/>
</dbReference>
<dbReference type="PANTHER" id="PTHR10887:SF495">
    <property type="entry name" value="HELICASE SENATAXIN ISOFORM X1-RELATED"/>
    <property type="match status" value="1"/>
</dbReference>
<dbReference type="FunFam" id="3.40.50.300:FF:001576">
    <property type="entry name" value="tRNA-splicing endonuclease, putative"/>
    <property type="match status" value="1"/>
</dbReference>
<evidence type="ECO:0000256" key="1">
    <source>
        <dbReference type="SAM" id="Coils"/>
    </source>
</evidence>
<evidence type="ECO:0000256" key="2">
    <source>
        <dbReference type="SAM" id="MobiDB-lite"/>
    </source>
</evidence>
<dbReference type="SMART" id="SM00240">
    <property type="entry name" value="FHA"/>
    <property type="match status" value="1"/>
</dbReference>
<comment type="caution">
    <text evidence="4">The sequence shown here is derived from an EMBL/GenBank/DDBJ whole genome shotgun (WGS) entry which is preliminary data.</text>
</comment>
<name>A0A165A5F8_9CRUS</name>
<evidence type="ECO:0000259" key="3">
    <source>
        <dbReference type="PROSITE" id="PS50006"/>
    </source>
</evidence>
<feature type="region of interest" description="Disordered" evidence="2">
    <location>
        <begin position="526"/>
        <end position="549"/>
    </location>
</feature>
<reference evidence="4 5" key="1">
    <citation type="submission" date="2016-03" db="EMBL/GenBank/DDBJ databases">
        <title>EvidentialGene: Evidence-directed Construction of Genes on Genomes.</title>
        <authorList>
            <person name="Gilbert D.G."/>
            <person name="Choi J.-H."/>
            <person name="Mockaitis K."/>
            <person name="Colbourne J."/>
            <person name="Pfrender M."/>
        </authorList>
    </citation>
    <scope>NUCLEOTIDE SEQUENCE [LARGE SCALE GENOMIC DNA]</scope>
    <source>
        <strain evidence="4 5">Xinb3</strain>
        <tissue evidence="4">Complete organism</tissue>
    </source>
</reference>
<keyword evidence="1" id="KW-0175">Coiled coil</keyword>
<dbReference type="SUPFAM" id="SSF49879">
    <property type="entry name" value="SMAD/FHA domain"/>
    <property type="match status" value="1"/>
</dbReference>
<dbReference type="GO" id="GO:0006369">
    <property type="term" value="P:termination of RNA polymerase II transcription"/>
    <property type="evidence" value="ECO:0007669"/>
    <property type="project" value="TreeGrafter"/>
</dbReference>
<dbReference type="EMBL" id="LRGB01000642">
    <property type="protein sequence ID" value="KZS17198.1"/>
    <property type="molecule type" value="Genomic_DNA"/>
</dbReference>
<evidence type="ECO:0000313" key="4">
    <source>
        <dbReference type="EMBL" id="KZS17198.1"/>
    </source>
</evidence>
<feature type="region of interest" description="Disordered" evidence="2">
    <location>
        <begin position="323"/>
        <end position="342"/>
    </location>
</feature>
<dbReference type="GO" id="GO:0016604">
    <property type="term" value="C:nuclear body"/>
    <property type="evidence" value="ECO:0007669"/>
    <property type="project" value="TreeGrafter"/>
</dbReference>
<dbReference type="AlphaFoldDB" id="A0A165A5F8"/>
<dbReference type="Gene3D" id="3.40.50.300">
    <property type="entry name" value="P-loop containing nucleotide triphosphate hydrolases"/>
    <property type="match status" value="2"/>
</dbReference>
<sequence>MDDWYLQRHGYPDCRYHLNILLGTREKLTIGRKAGGAVDIVCNGKTVSREHCVLKYVDNCWTIEDLKSLNGVYLNKSRIPANTPTSMHEGCVLGVGAVDSSELDYYIFDLLKNTVKSESEDDDAVKIFELPIPAATTDTTPCDPLEETSSKAGPLSEGNSNLLENPVDRQNNNVVVPSASGVVESVQRGSSNFLLEEPPRKQPVIPEKPTPEEVLPAKNLPVVTEKHSTHLDSPTQGGPEKEFLVRNQYEDKETSSALTNSRRPYLDDVKLKLDCKVVIEGLPKHFTVSGTNVTCNKTRTKKRVKGKRRLLCISDTESEGEEILENGNHHPKNPPVKAESKGKQLKNVINLEEPTSSLDDYSDEDGVILSPIPSTSNASSNHLVTKSKFVVEKLSSAMEAEQKMFSDDSDTKRRMLPAPSMRVENFEEFVGECEILKVDTANLQRAHHYPDSDDDVIILSSGDEETFSSQTRFKQEPIDVPDSSSVNHDAEKPLSIDENDTSSSSDEEDNRFFPELSQAFLNEIAQEESDEEQTNLSRKISGRGTDVDKLNTLESPESCKLRTLTEERRLLRKNKTCLIASIDAANKNGQSDEARMYARKLEQLEGQIEGVDRSLHECRKNHFNYFNTERMRSAFKKDVISGSQVIFSTLNSCRSRDMENLFVQNRRGTAFLCCIIDEASQCTEPESLTPLAFGISKLVLIGDPDQLPATVTSQYAARNRFDQSLFNRFYSSRSSTNSEDEEGVLMLDTQYRMAPSICEWPSKYFYGGKLVTAENLPRTGPCYEYRALNVIDGQEILEDQSYKNEREALLLAKVVLLILNSPSARGKSVGVITFYRSQQQCILKKIQEEASHLQCAREIERVEVNTVDSFQGREKDIVIVSCVRAREPRNLAGDIGFVSSLQRLNVALTRAKESLVVCGHFQTLQMNETWRDLINNAQGREVAHVVTSDYTSANLSPLVMRPEHKV</sequence>
<dbReference type="Pfam" id="PF13086">
    <property type="entry name" value="AAA_11"/>
    <property type="match status" value="1"/>
</dbReference>
<dbReference type="PANTHER" id="PTHR10887">
    <property type="entry name" value="DNA2/NAM7 HELICASE FAMILY"/>
    <property type="match status" value="1"/>
</dbReference>
<dbReference type="PROSITE" id="PS50006">
    <property type="entry name" value="FHA_DOMAIN"/>
    <property type="match status" value="1"/>
</dbReference>
<dbReference type="InterPro" id="IPR045055">
    <property type="entry name" value="DNA2/NAM7-like"/>
</dbReference>
<evidence type="ECO:0000313" key="5">
    <source>
        <dbReference type="Proteomes" id="UP000076858"/>
    </source>
</evidence>